<comment type="caution">
    <text evidence="1">The sequence shown here is derived from an EMBL/GenBank/DDBJ whole genome shotgun (WGS) entry which is preliminary data.</text>
</comment>
<gene>
    <name evidence="1" type="ORF">BC938DRAFT_482614</name>
</gene>
<keyword evidence="2" id="KW-1185">Reference proteome</keyword>
<accession>A0A433QDJ9</accession>
<dbReference type="EMBL" id="RBNJ01007605">
    <property type="protein sequence ID" value="RUS27873.1"/>
    <property type="molecule type" value="Genomic_DNA"/>
</dbReference>
<proteinExistence type="predicted"/>
<name>A0A433QDJ9_9FUNG</name>
<evidence type="ECO:0000313" key="2">
    <source>
        <dbReference type="Proteomes" id="UP000274822"/>
    </source>
</evidence>
<organism evidence="1 2">
    <name type="scientific">Jimgerdemannia flammicorona</name>
    <dbReference type="NCBI Taxonomy" id="994334"/>
    <lineage>
        <taxon>Eukaryota</taxon>
        <taxon>Fungi</taxon>
        <taxon>Fungi incertae sedis</taxon>
        <taxon>Mucoromycota</taxon>
        <taxon>Mucoromycotina</taxon>
        <taxon>Endogonomycetes</taxon>
        <taxon>Endogonales</taxon>
        <taxon>Endogonaceae</taxon>
        <taxon>Jimgerdemannia</taxon>
    </lineage>
</organism>
<protein>
    <submittedName>
        <fullName evidence="1">Uncharacterized protein</fullName>
    </submittedName>
</protein>
<evidence type="ECO:0000313" key="1">
    <source>
        <dbReference type="EMBL" id="RUS27873.1"/>
    </source>
</evidence>
<dbReference type="Proteomes" id="UP000274822">
    <property type="component" value="Unassembled WGS sequence"/>
</dbReference>
<reference evidence="1 2" key="1">
    <citation type="journal article" date="2018" name="New Phytol.">
        <title>Phylogenomics of Endogonaceae and evolution of mycorrhizas within Mucoromycota.</title>
        <authorList>
            <person name="Chang Y."/>
            <person name="Desiro A."/>
            <person name="Na H."/>
            <person name="Sandor L."/>
            <person name="Lipzen A."/>
            <person name="Clum A."/>
            <person name="Barry K."/>
            <person name="Grigoriev I.V."/>
            <person name="Martin F.M."/>
            <person name="Stajich J.E."/>
            <person name="Smith M.E."/>
            <person name="Bonito G."/>
            <person name="Spatafora J.W."/>
        </authorList>
    </citation>
    <scope>NUCLEOTIDE SEQUENCE [LARGE SCALE GENOMIC DNA]</scope>
    <source>
        <strain evidence="1 2">AD002</strain>
    </source>
</reference>
<sequence length="147" mass="16561">MSLRGYLVQLVVAVERVGCRDLQEQGDCQKIVVADNKRESSAALVACRFRSKLTIAAVPDDILNELHRFPFPIQKLMAGEALAVANRVAKGKQAPDLTKPKCHLFHEQIYGIFKPLTTNVWMDFQRTFEGKGLRCTSVVNLSRYQQV</sequence>
<dbReference type="AlphaFoldDB" id="A0A433QDJ9"/>